<dbReference type="Gene3D" id="3.40.920.10">
    <property type="entry name" value="Pyruvate-ferredoxin oxidoreductase, PFOR, domain III"/>
    <property type="match status" value="1"/>
</dbReference>
<dbReference type="PROSITE" id="PS51379">
    <property type="entry name" value="4FE4S_FER_2"/>
    <property type="match status" value="2"/>
</dbReference>
<dbReference type="SUPFAM" id="SSF53323">
    <property type="entry name" value="Pyruvate-ferredoxin oxidoreductase, PFOR, domain III"/>
    <property type="match status" value="1"/>
</dbReference>
<evidence type="ECO:0000313" key="5">
    <source>
        <dbReference type="Proteomes" id="UP001642484"/>
    </source>
</evidence>
<proteinExistence type="predicted"/>
<evidence type="ECO:0000256" key="1">
    <source>
        <dbReference type="ARBA" id="ARBA00023002"/>
    </source>
</evidence>
<dbReference type="Pfam" id="PF00258">
    <property type="entry name" value="Flavodoxin_1"/>
    <property type="match status" value="1"/>
</dbReference>
<dbReference type="InterPro" id="IPR002869">
    <property type="entry name" value="Pyrv_flavodox_OxRed_cen"/>
</dbReference>
<dbReference type="SUPFAM" id="SSF54862">
    <property type="entry name" value="4Fe-4S ferredoxins"/>
    <property type="match status" value="1"/>
</dbReference>
<dbReference type="InterPro" id="IPR017900">
    <property type="entry name" value="4Fe4S_Fe_S_CS"/>
</dbReference>
<dbReference type="EMBL" id="CAXAMN010015480">
    <property type="protein sequence ID" value="CAK9045892.1"/>
    <property type="molecule type" value="Genomic_DNA"/>
</dbReference>
<accession>A0ABP0M5A4</accession>
<keyword evidence="5" id="KW-1185">Reference proteome</keyword>
<evidence type="ECO:0000259" key="2">
    <source>
        <dbReference type="PROSITE" id="PS50902"/>
    </source>
</evidence>
<dbReference type="InterPro" id="IPR017896">
    <property type="entry name" value="4Fe4S_Fe-S-bd"/>
</dbReference>
<dbReference type="InterPro" id="IPR019752">
    <property type="entry name" value="Pyrv/ketoisovalerate_OxRed_cat"/>
</dbReference>
<evidence type="ECO:0000259" key="3">
    <source>
        <dbReference type="PROSITE" id="PS51379"/>
    </source>
</evidence>
<feature type="domain" description="Flavodoxin-like" evidence="2">
    <location>
        <begin position="737"/>
        <end position="885"/>
    </location>
</feature>
<evidence type="ECO:0008006" key="6">
    <source>
        <dbReference type="Google" id="ProtNLM"/>
    </source>
</evidence>
<reference evidence="4 5" key="1">
    <citation type="submission" date="2024-02" db="EMBL/GenBank/DDBJ databases">
        <authorList>
            <person name="Chen Y."/>
            <person name="Shah S."/>
            <person name="Dougan E. K."/>
            <person name="Thang M."/>
            <person name="Chan C."/>
        </authorList>
    </citation>
    <scope>NUCLEOTIDE SEQUENCE [LARGE SCALE GENOMIC DNA]</scope>
</reference>
<organism evidence="4 5">
    <name type="scientific">Durusdinium trenchii</name>
    <dbReference type="NCBI Taxonomy" id="1381693"/>
    <lineage>
        <taxon>Eukaryota</taxon>
        <taxon>Sar</taxon>
        <taxon>Alveolata</taxon>
        <taxon>Dinophyceae</taxon>
        <taxon>Suessiales</taxon>
        <taxon>Symbiodiniaceae</taxon>
        <taxon>Durusdinium</taxon>
    </lineage>
</organism>
<dbReference type="Pfam" id="PF01558">
    <property type="entry name" value="POR"/>
    <property type="match status" value="1"/>
</dbReference>
<dbReference type="InterPro" id="IPR050722">
    <property type="entry name" value="Pyruvate:ferred/Flavod_OxRd"/>
</dbReference>
<protein>
    <recommendedName>
        <fullName evidence="6">Pyruvate:ferredoxin (Flavodoxin) oxidoreductase</fullName>
    </recommendedName>
</protein>
<dbReference type="Pfam" id="PF12838">
    <property type="entry name" value="Fer4_7"/>
    <property type="match status" value="1"/>
</dbReference>
<dbReference type="SUPFAM" id="SSF52218">
    <property type="entry name" value="Flavoproteins"/>
    <property type="match status" value="1"/>
</dbReference>
<dbReference type="InterPro" id="IPR029061">
    <property type="entry name" value="THDP-binding"/>
</dbReference>
<dbReference type="PANTHER" id="PTHR32154">
    <property type="entry name" value="PYRUVATE-FLAVODOXIN OXIDOREDUCTASE-RELATED"/>
    <property type="match status" value="1"/>
</dbReference>
<feature type="domain" description="4Fe-4S ferredoxin-type" evidence="3">
    <location>
        <begin position="251"/>
        <end position="280"/>
    </location>
</feature>
<dbReference type="PANTHER" id="PTHR32154:SF0">
    <property type="entry name" value="PYRUVATE-FLAVODOXIN OXIDOREDUCTASE-RELATED"/>
    <property type="match status" value="1"/>
</dbReference>
<name>A0ABP0M5A4_9DINO</name>
<keyword evidence="1" id="KW-0560">Oxidoreductase</keyword>
<evidence type="ECO:0000313" key="4">
    <source>
        <dbReference type="EMBL" id="CAK9045892.1"/>
    </source>
</evidence>
<dbReference type="InterPro" id="IPR029039">
    <property type="entry name" value="Flavoprotein-like_sf"/>
</dbReference>
<feature type="domain" description="4Fe-4S ferredoxin-type" evidence="3">
    <location>
        <begin position="307"/>
        <end position="336"/>
    </location>
</feature>
<dbReference type="Gene3D" id="3.30.70.20">
    <property type="match status" value="1"/>
</dbReference>
<dbReference type="InterPro" id="IPR008254">
    <property type="entry name" value="Flavodoxin/NO_synth"/>
</dbReference>
<dbReference type="PROSITE" id="PS50902">
    <property type="entry name" value="FLAVODOXIN_LIKE"/>
    <property type="match status" value="1"/>
</dbReference>
<feature type="non-terminal residue" evidence="4">
    <location>
        <position position="1"/>
    </location>
</feature>
<dbReference type="PROSITE" id="PS00198">
    <property type="entry name" value="4FE4S_FER_1"/>
    <property type="match status" value="1"/>
</dbReference>
<dbReference type="PRINTS" id="PR00369">
    <property type="entry name" value="FLAVODOXIN"/>
</dbReference>
<dbReference type="Gene3D" id="3.40.50.970">
    <property type="match status" value="2"/>
</dbReference>
<dbReference type="Proteomes" id="UP001642484">
    <property type="component" value="Unassembled WGS sequence"/>
</dbReference>
<dbReference type="InterPro" id="IPR001094">
    <property type="entry name" value="Flavdoxin-like"/>
</dbReference>
<gene>
    <name evidence="4" type="ORF">CCMP2556_LOCUS23911</name>
</gene>
<dbReference type="Gene3D" id="3.40.50.360">
    <property type="match status" value="1"/>
</dbReference>
<dbReference type="SUPFAM" id="SSF52518">
    <property type="entry name" value="Thiamin diphosphate-binding fold (THDP-binding)"/>
    <property type="match status" value="1"/>
</dbReference>
<sequence>GHFNYSSQKAGASTVSHLRFGPKPIRSEYEIESSPGADYVACHHTSFLSKFDMLSKAREGAAFVVNCPWKTVEELDQEFPAKLRQAIAEKKVELYTIDAHAVASSVGLPAKRINQVMQERAAERATFFNLSGILPPEDAKEQLEGAIDRMYGKKSPEIVRSNKAALAAAPDNLNRINYPSSWLTAEDNEHSLRRMNPSASPYSPQLDEFSSTFLKSIDSRTADELAVSAFSPGGETPIGQSTHQKRALADEVPVWLPDKCTQCNLCSVVCPHAVVRPFLLDKKEMEAAPEGFVARKAKGGDLAGLNYTIQLAPFDCTGCAVCVEMCPDDALIMESAAHSQEKFNDHWEYSLNTVSVKDNLMERGSVKGSQFQEPLIEFSGACSGCGETPYVKLLTQMFGDRMVIANSSGCSSVWGGSYGLSPFKKNRHGQGPAWARSLFEDTAEYGLGMALGSQQRRERLVADVKELLEEAGHWCASVSTELQNLMERWIEVAEDAEKCTVLQGPLKAALAKENGNPKVPKRLWFQRQNINVLVLDTEGYSNTGAQNSKATPKGATMKMSAGGNRAKKKDLGAIAMMHENAYVASVSLSADVNQTVKAFKEAEAYPGPSIIIAYATCVDWGHRAGDKAMVQQQVQAVESGYWPLYRYNPDKVTTEHNGFELDNKRISPDAMDALMRNENRFTSLQRTAPEFAKMLQSAMKDEFHARHEARRRKAMADEDLLEYLKKCMGEQVTGERVTVLYGTDTGNAEMVAKNFQFEFKRRGMKAKCLSLNDMPISDLAEESKVLAIVATAGQGEMPKSAVKFWQDMETFLETAPADYLKDTKFAVFGLGDSSYVFFNEAAKRIDTAFEKLGGQRVQSLGLGDDQHPARSTQSVRLFNWKWMIFEKTHPARHTSHTSRLDSS</sequence>
<comment type="caution">
    <text evidence="4">The sequence shown here is derived from an EMBL/GenBank/DDBJ whole genome shotgun (WGS) entry which is preliminary data.</text>
</comment>